<dbReference type="RefSeq" id="WP_010047537.1">
    <property type="nucleotide sequence ID" value="NZ_CP025958.1"/>
</dbReference>
<reference evidence="7 8" key="1">
    <citation type="submission" date="2018-01" db="EMBL/GenBank/DDBJ databases">
        <title>G. obscuriglobus.</title>
        <authorList>
            <person name="Franke J."/>
            <person name="Blomberg W."/>
            <person name="Selmecki A."/>
        </authorList>
    </citation>
    <scope>NUCLEOTIDE SEQUENCE [LARGE SCALE GENOMIC DNA]</scope>
    <source>
        <strain evidence="7 8">DSM 5831</strain>
    </source>
</reference>
<dbReference type="Pfam" id="PF10431">
    <property type="entry name" value="ClpB_D2-small"/>
    <property type="match status" value="1"/>
</dbReference>
<dbReference type="GO" id="GO:0005524">
    <property type="term" value="F:ATP binding"/>
    <property type="evidence" value="ECO:0007669"/>
    <property type="project" value="UniProtKB-KW"/>
</dbReference>
<evidence type="ECO:0000256" key="3">
    <source>
        <dbReference type="ARBA" id="ARBA00023186"/>
    </source>
</evidence>
<dbReference type="InterPro" id="IPR050130">
    <property type="entry name" value="ClpA_ClpB"/>
</dbReference>
<evidence type="ECO:0000313" key="7">
    <source>
        <dbReference type="EMBL" id="AWM39647.1"/>
    </source>
</evidence>
<dbReference type="EMBL" id="CP025958">
    <property type="protein sequence ID" value="AWM39647.1"/>
    <property type="molecule type" value="Genomic_DNA"/>
</dbReference>
<keyword evidence="3" id="KW-0143">Chaperone</keyword>
<keyword evidence="8" id="KW-1185">Reference proteome</keyword>
<evidence type="ECO:0000259" key="5">
    <source>
        <dbReference type="SMART" id="SM00382"/>
    </source>
</evidence>
<keyword evidence="7" id="KW-0378">Hydrolase</keyword>
<evidence type="ECO:0000259" key="6">
    <source>
        <dbReference type="SMART" id="SM01086"/>
    </source>
</evidence>
<accession>A0A2Z3H7Y6</accession>
<keyword evidence="1" id="KW-0547">Nucleotide-binding</keyword>
<dbReference type="InterPro" id="IPR001270">
    <property type="entry name" value="ClpA/B"/>
</dbReference>
<dbReference type="PRINTS" id="PR00300">
    <property type="entry name" value="CLPPROTEASEA"/>
</dbReference>
<dbReference type="Pfam" id="PF07724">
    <property type="entry name" value="AAA_2"/>
    <property type="match status" value="1"/>
</dbReference>
<dbReference type="OrthoDB" id="1488635at2"/>
<keyword evidence="7" id="KW-0645">Protease</keyword>
<proteinExistence type="predicted"/>
<dbReference type="InterPro" id="IPR019489">
    <property type="entry name" value="Clp_ATPase_C"/>
</dbReference>
<dbReference type="GO" id="GO:0016887">
    <property type="term" value="F:ATP hydrolysis activity"/>
    <property type="evidence" value="ECO:0007669"/>
    <property type="project" value="InterPro"/>
</dbReference>
<dbReference type="GO" id="GO:0006508">
    <property type="term" value="P:proteolysis"/>
    <property type="evidence" value="ECO:0007669"/>
    <property type="project" value="UniProtKB-KW"/>
</dbReference>
<dbReference type="InterPro" id="IPR003593">
    <property type="entry name" value="AAA+_ATPase"/>
</dbReference>
<dbReference type="AlphaFoldDB" id="A0A2Z3H7Y6"/>
<dbReference type="PANTHER" id="PTHR11638:SF18">
    <property type="entry name" value="HEAT SHOCK PROTEIN 104"/>
    <property type="match status" value="1"/>
</dbReference>
<dbReference type="InterPro" id="IPR027417">
    <property type="entry name" value="P-loop_NTPase"/>
</dbReference>
<dbReference type="Gene3D" id="3.40.50.300">
    <property type="entry name" value="P-loop containing nucleotide triphosphate hydrolases"/>
    <property type="match status" value="2"/>
</dbReference>
<dbReference type="SMART" id="SM00382">
    <property type="entry name" value="AAA"/>
    <property type="match status" value="2"/>
</dbReference>
<dbReference type="SUPFAM" id="SSF52540">
    <property type="entry name" value="P-loop containing nucleoside triphosphate hydrolases"/>
    <property type="match status" value="2"/>
</dbReference>
<dbReference type="GO" id="GO:0005737">
    <property type="term" value="C:cytoplasm"/>
    <property type="evidence" value="ECO:0007669"/>
    <property type="project" value="TreeGrafter"/>
</dbReference>
<name>A0A2Z3H7Y6_9BACT</name>
<dbReference type="Gene3D" id="1.10.8.60">
    <property type="match status" value="1"/>
</dbReference>
<gene>
    <name evidence="7" type="ORF">C1280_23365</name>
</gene>
<dbReference type="KEGG" id="gog:C1280_23365"/>
<dbReference type="Proteomes" id="UP000245802">
    <property type="component" value="Chromosome"/>
</dbReference>
<evidence type="ECO:0000256" key="4">
    <source>
        <dbReference type="SAM" id="MobiDB-lite"/>
    </source>
</evidence>
<feature type="domain" description="Clp ATPase C-terminal" evidence="6">
    <location>
        <begin position="692"/>
        <end position="783"/>
    </location>
</feature>
<dbReference type="GO" id="GO:0034605">
    <property type="term" value="P:cellular response to heat"/>
    <property type="evidence" value="ECO:0007669"/>
    <property type="project" value="TreeGrafter"/>
</dbReference>
<dbReference type="CDD" id="cd19499">
    <property type="entry name" value="RecA-like_ClpB_Hsp104-like"/>
    <property type="match status" value="1"/>
</dbReference>
<sequence>MNFRVPIYVFQHKNGYTARPLFFGGPERTDGNLNRLLTKLTRELVEHLEALGRKERHDELAAWAFCPAVTAHRTTVDVELRRRVARTKYLVLAFDHLGRRLAFTPAVPELWFEVPRGEPLEDRAQAVYTEHWRGVERDADVDEEVRPELGSLSGKAWVQVLDLSASVPAVVPKKPPANFLSLGGGETGDGATELRRVGRCLDWLYPDELDRAVLRDREVNELHRLLELGDRRPVLLCGPRLVGKSAIVHECVYRRVAERKANQRQWFNTWLVSPQRLISGMSYVGQWEGRLLAILKHAKKRDHVLYFDDLLGLFLAGVTSQSSLSAAVVLKPYLERRDVRVLAEITPESLRVLQERDRGLSDLFHIIPVRQPTDADTLRVLVDQQRRLEGKHACVFGLDVLPAVIDQQRRYDRTAAFPGKAAAVLTRLAVRATTNPDERAAEVGSSATRPADGYEFPPRPEITRDDVLNDFAARSGLSLAFLDPKQRLDRDAVRDKLQEQVIGQPDAVDALADVVSVAKARLNDPDRPLAAFLFLGPTGVGKTECAKAIARTLFGDSDRLLRFDLNEYNQPGAAARLVGTFQQPEGLLTSAIRRQPFAVVLLDEIEKADPEVFDLLLQLLGEGRLTDSLGRTADFTSALVLMTSNLGVRDAEGNLGFVTEADRSFAYTRAAEKFFRPEFFNRLDRVIPFRKLSREEMARIARRLVGEVLAREGFSQRKCVLNVAPDALDRVIQAGYDPALGARAMKRAVEHELTQPAASRLAALAVNDLTIVTVRAAAGTLAVDVQAPEWAAKLPLDERAARPLRDRLSAAWDALDKVDAVLDAIRPGTVLTAGRVTRDHERYFALKELADAIAGTLDAYEARLEARRNSYLEASQPESTGRRARYRAIKINRYSLSSGRGEGWHERDQPLRSVMSSEDMQGALRELFEGSEPLPDDQDVFDLENRLALLNLMVSAPVDERPVYLLIRGFPEGEACPGAAALHGWYLRVWAHGLGLELENVPIASEQRGTLALRLKGLHARALAQAEAGTHLFLPKHGGPVPVRVDVLDGWLGAVPDPFAFGPILRVYADGQPVADLRTGLVSPLPSRAEFADVFRTFTLAALPRATK</sequence>
<feature type="domain" description="AAA+ ATPase" evidence="5">
    <location>
        <begin position="528"/>
        <end position="693"/>
    </location>
</feature>
<keyword evidence="2 7" id="KW-0067">ATP-binding</keyword>
<feature type="domain" description="AAA+ ATPase" evidence="5">
    <location>
        <begin position="230"/>
        <end position="373"/>
    </location>
</feature>
<feature type="region of interest" description="Disordered" evidence="4">
    <location>
        <begin position="437"/>
        <end position="459"/>
    </location>
</feature>
<dbReference type="SMART" id="SM01086">
    <property type="entry name" value="ClpB_D2-small"/>
    <property type="match status" value="1"/>
</dbReference>
<evidence type="ECO:0000256" key="2">
    <source>
        <dbReference type="ARBA" id="ARBA00022840"/>
    </source>
</evidence>
<dbReference type="InterPro" id="IPR003959">
    <property type="entry name" value="ATPase_AAA_core"/>
</dbReference>
<dbReference type="GO" id="GO:0008233">
    <property type="term" value="F:peptidase activity"/>
    <property type="evidence" value="ECO:0007669"/>
    <property type="project" value="UniProtKB-KW"/>
</dbReference>
<evidence type="ECO:0000256" key="1">
    <source>
        <dbReference type="ARBA" id="ARBA00022741"/>
    </source>
</evidence>
<protein>
    <submittedName>
        <fullName evidence="7">ATP-dependent Clp protease ATP-binding subunit</fullName>
    </submittedName>
</protein>
<evidence type="ECO:0000313" key="8">
    <source>
        <dbReference type="Proteomes" id="UP000245802"/>
    </source>
</evidence>
<dbReference type="PANTHER" id="PTHR11638">
    <property type="entry name" value="ATP-DEPENDENT CLP PROTEASE"/>
    <property type="match status" value="1"/>
</dbReference>
<organism evidence="7 8">
    <name type="scientific">Gemmata obscuriglobus</name>
    <dbReference type="NCBI Taxonomy" id="114"/>
    <lineage>
        <taxon>Bacteria</taxon>
        <taxon>Pseudomonadati</taxon>
        <taxon>Planctomycetota</taxon>
        <taxon>Planctomycetia</taxon>
        <taxon>Gemmatales</taxon>
        <taxon>Gemmataceae</taxon>
        <taxon>Gemmata</taxon>
    </lineage>
</organism>